<evidence type="ECO:0000313" key="4">
    <source>
        <dbReference type="Proteomes" id="UP000286045"/>
    </source>
</evidence>
<gene>
    <name evidence="3" type="ORF">EKO27_g7429</name>
</gene>
<comment type="function">
    <text evidence="2">Accessory subunit of the mitochondrial membrane respiratory chain NADH dehydrogenase (Complex I), that is believed not to be involved in catalysis. Complex I functions in the transfer of electrons from NADH to the respiratory chain. The immediate electron acceptor for the enzyme is believed to be ubiquinone.</text>
</comment>
<evidence type="ECO:0000256" key="1">
    <source>
        <dbReference type="ARBA" id="ARBA00007355"/>
    </source>
</evidence>
<keyword evidence="2" id="KW-0813">Transport</keyword>
<dbReference type="GO" id="GO:0005743">
    <property type="term" value="C:mitochondrial inner membrane"/>
    <property type="evidence" value="ECO:0007669"/>
    <property type="project" value="UniProtKB-SubCell"/>
</dbReference>
<dbReference type="GO" id="GO:0006979">
    <property type="term" value="P:response to oxidative stress"/>
    <property type="evidence" value="ECO:0007669"/>
    <property type="project" value="TreeGrafter"/>
</dbReference>
<organism evidence="3 4">
    <name type="scientific">Xylaria grammica</name>
    <dbReference type="NCBI Taxonomy" id="363999"/>
    <lineage>
        <taxon>Eukaryota</taxon>
        <taxon>Fungi</taxon>
        <taxon>Dikarya</taxon>
        <taxon>Ascomycota</taxon>
        <taxon>Pezizomycotina</taxon>
        <taxon>Sordariomycetes</taxon>
        <taxon>Xylariomycetidae</taxon>
        <taxon>Xylariales</taxon>
        <taxon>Xylariaceae</taxon>
        <taxon>Xylaria</taxon>
    </lineage>
</organism>
<keyword evidence="2" id="KW-0472">Membrane</keyword>
<proteinExistence type="inferred from homology"/>
<keyword evidence="2" id="KW-0999">Mitochondrion inner membrane</keyword>
<keyword evidence="2" id="KW-0496">Mitochondrion</keyword>
<dbReference type="GO" id="GO:0045271">
    <property type="term" value="C:respiratory chain complex I"/>
    <property type="evidence" value="ECO:0007669"/>
    <property type="project" value="InterPro"/>
</dbReference>
<keyword evidence="4" id="KW-1185">Reference proteome</keyword>
<accession>A0A439CZY0</accession>
<dbReference type="STRING" id="363999.A0A439CZY0"/>
<dbReference type="PANTHER" id="PTHR12910">
    <property type="entry name" value="NADH-UBIQUINONE OXIDOREDUCTASE SUBUNIT B17.2"/>
    <property type="match status" value="1"/>
</dbReference>
<evidence type="ECO:0000256" key="2">
    <source>
        <dbReference type="RuleBase" id="RU363103"/>
    </source>
</evidence>
<name>A0A439CZY0_9PEZI</name>
<keyword evidence="2" id="KW-0249">Electron transport</keyword>
<reference evidence="3 4" key="1">
    <citation type="submission" date="2018-12" db="EMBL/GenBank/DDBJ databases">
        <title>Draft genome sequence of Xylaria grammica IHI A82.</title>
        <authorList>
            <person name="Buettner E."/>
            <person name="Kellner H."/>
        </authorList>
    </citation>
    <scope>NUCLEOTIDE SEQUENCE [LARGE SCALE GENOMIC DNA]</scope>
    <source>
        <strain evidence="3 4">IHI A82</strain>
    </source>
</reference>
<dbReference type="PANTHER" id="PTHR12910:SF2">
    <property type="entry name" value="NADH DEHYDROGENASE [UBIQUINONE] 1 ALPHA SUBCOMPLEX SUBUNIT 12"/>
    <property type="match status" value="1"/>
</dbReference>
<dbReference type="Pfam" id="PF05071">
    <property type="entry name" value="NDUFA12"/>
    <property type="match status" value="1"/>
</dbReference>
<protein>
    <recommendedName>
        <fullName evidence="2">NADH dehydrogenase [ubiquinone] 1 alpha subcomplex subunit</fullName>
    </recommendedName>
</protein>
<comment type="similarity">
    <text evidence="1 2">Belongs to the complex I NDUFA12 subunit family.</text>
</comment>
<dbReference type="EMBL" id="RYZI01000244">
    <property type="protein sequence ID" value="RWA07676.1"/>
    <property type="molecule type" value="Genomic_DNA"/>
</dbReference>
<comment type="caution">
    <text evidence="3">The sequence shown here is derived from an EMBL/GenBank/DDBJ whole genome shotgun (WGS) entry which is preliminary data.</text>
</comment>
<sequence length="138" mass="16245">MSTITRTVKNIWKVGVRDAWRQINYIGDTKAGTLIGTDRWGNKYYENGEELPLRTRWVDYKSHDFDAAQIEPGWHAWMSYLVDKPPTQDALLQYKRRDWEDADPRSIPNYTLSRGAYKPYSTVKSKVTMWEPTAVERK</sequence>
<dbReference type="AlphaFoldDB" id="A0A439CZY0"/>
<evidence type="ECO:0000313" key="3">
    <source>
        <dbReference type="EMBL" id="RWA07676.1"/>
    </source>
</evidence>
<dbReference type="InterPro" id="IPR007763">
    <property type="entry name" value="NDUFA12"/>
</dbReference>
<comment type="subcellular location">
    <subcellularLocation>
        <location evidence="2">Mitochondrion inner membrane</location>
        <topology evidence="2">Peripheral membrane protein</topology>
        <orientation evidence="2">Matrix side</orientation>
    </subcellularLocation>
</comment>
<dbReference type="Proteomes" id="UP000286045">
    <property type="component" value="Unassembled WGS sequence"/>
</dbReference>
<keyword evidence="2" id="KW-0679">Respiratory chain</keyword>